<evidence type="ECO:0000259" key="2">
    <source>
        <dbReference type="Pfam" id="PF14501"/>
    </source>
</evidence>
<gene>
    <name evidence="3" type="ORF">RV14_GL000174</name>
</gene>
<keyword evidence="1" id="KW-1133">Transmembrane helix</keyword>
<feature type="domain" description="Sensor histidine kinase NatK-like C-terminal" evidence="2">
    <location>
        <begin position="362"/>
        <end position="461"/>
    </location>
</feature>
<accession>A0A1L8WSM9</accession>
<feature type="transmembrane region" description="Helical" evidence="1">
    <location>
        <begin position="94"/>
        <end position="112"/>
    </location>
</feature>
<dbReference type="Gene3D" id="3.30.565.10">
    <property type="entry name" value="Histidine kinase-like ATPase, C-terminal domain"/>
    <property type="match status" value="1"/>
</dbReference>
<dbReference type="GO" id="GO:0042802">
    <property type="term" value="F:identical protein binding"/>
    <property type="evidence" value="ECO:0007669"/>
    <property type="project" value="TreeGrafter"/>
</dbReference>
<dbReference type="PANTHER" id="PTHR40448">
    <property type="entry name" value="TWO-COMPONENT SENSOR HISTIDINE KINASE"/>
    <property type="match status" value="1"/>
</dbReference>
<dbReference type="InterPro" id="IPR032834">
    <property type="entry name" value="NatK-like_C"/>
</dbReference>
<keyword evidence="1" id="KW-0812">Transmembrane</keyword>
<dbReference type="Pfam" id="PF14501">
    <property type="entry name" value="HATPase_c_5"/>
    <property type="match status" value="1"/>
</dbReference>
<feature type="transmembrane region" description="Helical" evidence="1">
    <location>
        <begin position="218"/>
        <end position="237"/>
    </location>
</feature>
<dbReference type="SUPFAM" id="SSF55874">
    <property type="entry name" value="ATPase domain of HSP90 chaperone/DNA topoisomerase II/histidine kinase"/>
    <property type="match status" value="1"/>
</dbReference>
<dbReference type="PANTHER" id="PTHR40448:SF1">
    <property type="entry name" value="TWO-COMPONENT SENSOR HISTIDINE KINASE"/>
    <property type="match status" value="1"/>
</dbReference>
<dbReference type="AlphaFoldDB" id="A0A1L8WSM9"/>
<feature type="transmembrane region" description="Helical" evidence="1">
    <location>
        <begin position="73"/>
        <end position="88"/>
    </location>
</feature>
<protein>
    <recommendedName>
        <fullName evidence="2">Sensor histidine kinase NatK-like C-terminal domain-containing protein</fullName>
    </recommendedName>
</protein>
<evidence type="ECO:0000313" key="4">
    <source>
        <dbReference type="Proteomes" id="UP000182152"/>
    </source>
</evidence>
<feature type="transmembrane region" description="Helical" evidence="1">
    <location>
        <begin position="45"/>
        <end position="66"/>
    </location>
</feature>
<dbReference type="EMBL" id="JXLB01000001">
    <property type="protein sequence ID" value="OJG83997.1"/>
    <property type="molecule type" value="Genomic_DNA"/>
</dbReference>
<evidence type="ECO:0000256" key="1">
    <source>
        <dbReference type="SAM" id="Phobius"/>
    </source>
</evidence>
<proteinExistence type="predicted"/>
<feature type="transmembrane region" description="Helical" evidence="1">
    <location>
        <begin position="119"/>
        <end position="141"/>
    </location>
</feature>
<feature type="transmembrane region" description="Helical" evidence="1">
    <location>
        <begin position="147"/>
        <end position="167"/>
    </location>
</feature>
<organism evidence="3 4">
    <name type="scientific">Enterococcus ratti</name>
    <dbReference type="NCBI Taxonomy" id="150033"/>
    <lineage>
        <taxon>Bacteria</taxon>
        <taxon>Bacillati</taxon>
        <taxon>Bacillota</taxon>
        <taxon>Bacilli</taxon>
        <taxon>Lactobacillales</taxon>
        <taxon>Enterococcaceae</taxon>
        <taxon>Enterococcus</taxon>
    </lineage>
</organism>
<evidence type="ECO:0000313" key="3">
    <source>
        <dbReference type="EMBL" id="OJG83997.1"/>
    </source>
</evidence>
<dbReference type="Proteomes" id="UP000182152">
    <property type="component" value="Unassembled WGS sequence"/>
</dbReference>
<comment type="caution">
    <text evidence="3">The sequence shown here is derived from an EMBL/GenBank/DDBJ whole genome shotgun (WGS) entry which is preliminary data.</text>
</comment>
<keyword evidence="4" id="KW-1185">Reference proteome</keyword>
<dbReference type="InterPro" id="IPR036890">
    <property type="entry name" value="HATPase_C_sf"/>
</dbReference>
<reference evidence="3 4" key="1">
    <citation type="submission" date="2014-12" db="EMBL/GenBank/DDBJ databases">
        <title>Draft genome sequences of 29 type strains of Enterococci.</title>
        <authorList>
            <person name="Zhong Z."/>
            <person name="Sun Z."/>
            <person name="Liu W."/>
            <person name="Zhang W."/>
            <person name="Zhang H."/>
        </authorList>
    </citation>
    <scope>NUCLEOTIDE SEQUENCE [LARGE SCALE GENOMIC DNA]</scope>
    <source>
        <strain evidence="3 4">DSM 15687</strain>
    </source>
</reference>
<name>A0A1L8WSM9_9ENTE</name>
<feature type="transmembrane region" description="Helical" evidence="1">
    <location>
        <begin position="187"/>
        <end position="206"/>
    </location>
</feature>
<feature type="transmembrane region" description="Helical" evidence="1">
    <location>
        <begin position="20"/>
        <end position="39"/>
    </location>
</feature>
<sequence length="469" mass="55087">MIEEIVEKRELKNENKSTCVFPFVFLFLLFFIKQIKMLGVLNMNISLFIVLLIQISSITLVVGYLGNFLQNKKYLFFSAVSICTYLFLYEQVNIIATILLWCMLCLLVYWLTQCVYSSLFYPSLTLFIYIFSDNTATYLYSLFNMKLSLFLLVLLGAIYFLFISYGVKKLLLKKIVHDKERLKIATYVFVFTTIIYFAFICAERFPFLMQHINLANEVFIILYGVMSTLIFLTMLFIKKKEFETREQQKEMKYLIEYSEQIEKNYTELLKFRHDYKNILISLEDYIQTNDMQGLQRYFYESIKATKTIFEPNNFDSHSISNLKIKELKSIILSKLYVASQKGIEVKIVVPEAITHVDLPPVILIRMLGIILDNAIEESICIDAPKIELMIIKQENCHSFVLINQCKPNIPKLHELKRIHFTTKKGNQGLGLTTLDELVRSHENVFLETKIASEQFIQIITIHEKRKERC</sequence>
<keyword evidence="1" id="KW-0472">Membrane</keyword>
<dbReference type="STRING" id="150033.RV14_GL000174"/>